<evidence type="ECO:0000313" key="1">
    <source>
        <dbReference type="EnsemblProtists" id="HpaP809853"/>
    </source>
</evidence>
<dbReference type="InParanoid" id="M4BTR7"/>
<organism evidence="1 2">
    <name type="scientific">Hyaloperonospora arabidopsidis (strain Emoy2)</name>
    <name type="common">Downy mildew agent</name>
    <name type="synonym">Peronospora arabidopsidis</name>
    <dbReference type="NCBI Taxonomy" id="559515"/>
    <lineage>
        <taxon>Eukaryota</taxon>
        <taxon>Sar</taxon>
        <taxon>Stramenopiles</taxon>
        <taxon>Oomycota</taxon>
        <taxon>Peronosporomycetes</taxon>
        <taxon>Peronosporales</taxon>
        <taxon>Peronosporaceae</taxon>
        <taxon>Hyaloperonospora</taxon>
    </lineage>
</organism>
<reference evidence="1" key="2">
    <citation type="submission" date="2015-06" db="UniProtKB">
        <authorList>
            <consortium name="EnsemblProtists"/>
        </authorList>
    </citation>
    <scope>IDENTIFICATION</scope>
    <source>
        <strain evidence="1">Emoy2</strain>
    </source>
</reference>
<keyword evidence="2" id="KW-1185">Reference proteome</keyword>
<dbReference type="EMBL" id="JH597866">
    <property type="status" value="NOT_ANNOTATED_CDS"/>
    <property type="molecule type" value="Genomic_DNA"/>
</dbReference>
<protein>
    <submittedName>
        <fullName evidence="1">Uncharacterized protein</fullName>
    </submittedName>
</protein>
<proteinExistence type="predicted"/>
<dbReference type="AlphaFoldDB" id="M4BTR7"/>
<dbReference type="Proteomes" id="UP000011713">
    <property type="component" value="Unassembled WGS sequence"/>
</dbReference>
<accession>M4BTR7</accession>
<evidence type="ECO:0000313" key="2">
    <source>
        <dbReference type="Proteomes" id="UP000011713"/>
    </source>
</evidence>
<sequence>MQPDLEYDQRKVTFCPVCIKEALEIVACLAEFQIGRPHPRPWFFMVMGATDNSWVGVGGCDVASLNFI</sequence>
<dbReference type="VEuPathDB" id="FungiDB:HpaG809853"/>
<reference evidence="2" key="1">
    <citation type="journal article" date="2010" name="Science">
        <title>Signatures of adaptation to obligate biotrophy in the Hyaloperonospora arabidopsidis genome.</title>
        <authorList>
            <person name="Baxter L."/>
            <person name="Tripathy S."/>
            <person name="Ishaque N."/>
            <person name="Boot N."/>
            <person name="Cabral A."/>
            <person name="Kemen E."/>
            <person name="Thines M."/>
            <person name="Ah-Fong A."/>
            <person name="Anderson R."/>
            <person name="Badejoko W."/>
            <person name="Bittner-Eddy P."/>
            <person name="Boore J.L."/>
            <person name="Chibucos M.C."/>
            <person name="Coates M."/>
            <person name="Dehal P."/>
            <person name="Delehaunty K."/>
            <person name="Dong S."/>
            <person name="Downton P."/>
            <person name="Dumas B."/>
            <person name="Fabro G."/>
            <person name="Fronick C."/>
            <person name="Fuerstenberg S.I."/>
            <person name="Fulton L."/>
            <person name="Gaulin E."/>
            <person name="Govers F."/>
            <person name="Hughes L."/>
            <person name="Humphray S."/>
            <person name="Jiang R.H."/>
            <person name="Judelson H."/>
            <person name="Kamoun S."/>
            <person name="Kyung K."/>
            <person name="Meijer H."/>
            <person name="Minx P."/>
            <person name="Morris P."/>
            <person name="Nelson J."/>
            <person name="Phuntumart V."/>
            <person name="Qutob D."/>
            <person name="Rehmany A."/>
            <person name="Rougon-Cardoso A."/>
            <person name="Ryden P."/>
            <person name="Torto-Alalibo T."/>
            <person name="Studholme D."/>
            <person name="Wang Y."/>
            <person name="Win J."/>
            <person name="Wood J."/>
            <person name="Clifton S.W."/>
            <person name="Rogers J."/>
            <person name="Van den Ackerveken G."/>
            <person name="Jones J.D."/>
            <person name="McDowell J.M."/>
            <person name="Beynon J."/>
            <person name="Tyler B.M."/>
        </authorList>
    </citation>
    <scope>NUCLEOTIDE SEQUENCE [LARGE SCALE GENOMIC DNA]</scope>
    <source>
        <strain evidence="2">Emoy2</strain>
    </source>
</reference>
<name>M4BTR7_HYAAE</name>
<dbReference type="HOGENOM" id="CLU_2799398_0_0_1"/>
<dbReference type="EnsemblProtists" id="HpaT809853">
    <property type="protein sequence ID" value="HpaP809853"/>
    <property type="gene ID" value="HpaG809853"/>
</dbReference>